<organism evidence="1 2">
    <name type="scientific">Nitzschia inconspicua</name>
    <dbReference type="NCBI Taxonomy" id="303405"/>
    <lineage>
        <taxon>Eukaryota</taxon>
        <taxon>Sar</taxon>
        <taxon>Stramenopiles</taxon>
        <taxon>Ochrophyta</taxon>
        <taxon>Bacillariophyta</taxon>
        <taxon>Bacillariophyceae</taxon>
        <taxon>Bacillariophycidae</taxon>
        <taxon>Bacillariales</taxon>
        <taxon>Bacillariaceae</taxon>
        <taxon>Nitzschia</taxon>
    </lineage>
</organism>
<name>A0A9K3PZM7_9STRA</name>
<accession>A0A9K3PZM7</accession>
<gene>
    <name evidence="1" type="ORF">IV203_038645</name>
</gene>
<protein>
    <submittedName>
        <fullName evidence="1">Uncharacterized protein</fullName>
    </submittedName>
</protein>
<dbReference type="Proteomes" id="UP000693970">
    <property type="component" value="Unassembled WGS sequence"/>
</dbReference>
<reference evidence="1" key="2">
    <citation type="submission" date="2021-04" db="EMBL/GenBank/DDBJ databases">
        <authorList>
            <person name="Podell S."/>
        </authorList>
    </citation>
    <scope>NUCLEOTIDE SEQUENCE</scope>
    <source>
        <strain evidence="1">Hildebrandi</strain>
    </source>
</reference>
<dbReference type="EMBL" id="JAGRRH010000009">
    <property type="protein sequence ID" value="KAG7365441.1"/>
    <property type="molecule type" value="Genomic_DNA"/>
</dbReference>
<keyword evidence="2" id="KW-1185">Reference proteome</keyword>
<comment type="caution">
    <text evidence="1">The sequence shown here is derived from an EMBL/GenBank/DDBJ whole genome shotgun (WGS) entry which is preliminary data.</text>
</comment>
<reference evidence="1" key="1">
    <citation type="journal article" date="2021" name="Sci. Rep.">
        <title>Diploid genomic architecture of Nitzschia inconspicua, an elite biomass production diatom.</title>
        <authorList>
            <person name="Oliver A."/>
            <person name="Podell S."/>
            <person name="Pinowska A."/>
            <person name="Traller J.C."/>
            <person name="Smith S.R."/>
            <person name="McClure R."/>
            <person name="Beliaev A."/>
            <person name="Bohutskyi P."/>
            <person name="Hill E.A."/>
            <person name="Rabines A."/>
            <person name="Zheng H."/>
            <person name="Allen L.Z."/>
            <person name="Kuo A."/>
            <person name="Grigoriev I.V."/>
            <person name="Allen A.E."/>
            <person name="Hazlebeck D."/>
            <person name="Allen E.E."/>
        </authorList>
    </citation>
    <scope>NUCLEOTIDE SEQUENCE</scope>
    <source>
        <strain evidence="1">Hildebrandi</strain>
    </source>
</reference>
<proteinExistence type="predicted"/>
<evidence type="ECO:0000313" key="2">
    <source>
        <dbReference type="Proteomes" id="UP000693970"/>
    </source>
</evidence>
<dbReference type="OrthoDB" id="10866at2759"/>
<evidence type="ECO:0000313" key="1">
    <source>
        <dbReference type="EMBL" id="KAG7365441.1"/>
    </source>
</evidence>
<dbReference type="AlphaFoldDB" id="A0A9K3PZM7"/>
<sequence length="114" mass="13231">MMASGTRNENPTLDRLRSSVKCMKEIFEVGLLRWNRNHAIGIMQLGYHRMQSVVLLWRTHPIQYCAVWRSKRGFPKVQLQKQNWQGKSMVMTNKASVNLQAFNAVSLQQAQTRA</sequence>